<comment type="caution">
    <text evidence="1">The sequence shown here is derived from an EMBL/GenBank/DDBJ whole genome shotgun (WGS) entry which is preliminary data.</text>
</comment>
<dbReference type="EMBL" id="CAUYUJ010021077">
    <property type="protein sequence ID" value="CAK0902489.1"/>
    <property type="molecule type" value="Genomic_DNA"/>
</dbReference>
<evidence type="ECO:0008006" key="3">
    <source>
        <dbReference type="Google" id="ProtNLM"/>
    </source>
</evidence>
<gene>
    <name evidence="1" type="ORF">PCOR1329_LOCUS79089</name>
</gene>
<evidence type="ECO:0000313" key="1">
    <source>
        <dbReference type="EMBL" id="CAK0902489.1"/>
    </source>
</evidence>
<proteinExistence type="predicted"/>
<reference evidence="1" key="1">
    <citation type="submission" date="2023-10" db="EMBL/GenBank/DDBJ databases">
        <authorList>
            <person name="Chen Y."/>
            <person name="Shah S."/>
            <person name="Dougan E. K."/>
            <person name="Thang M."/>
            <person name="Chan C."/>
        </authorList>
    </citation>
    <scope>NUCLEOTIDE SEQUENCE [LARGE SCALE GENOMIC DNA]</scope>
</reference>
<evidence type="ECO:0000313" key="2">
    <source>
        <dbReference type="Proteomes" id="UP001189429"/>
    </source>
</evidence>
<accession>A0ABN9XRB1</accession>
<organism evidence="1 2">
    <name type="scientific">Prorocentrum cordatum</name>
    <dbReference type="NCBI Taxonomy" id="2364126"/>
    <lineage>
        <taxon>Eukaryota</taxon>
        <taxon>Sar</taxon>
        <taxon>Alveolata</taxon>
        <taxon>Dinophyceae</taxon>
        <taxon>Prorocentrales</taxon>
        <taxon>Prorocentraceae</taxon>
        <taxon>Prorocentrum</taxon>
    </lineage>
</organism>
<protein>
    <recommendedName>
        <fullName evidence="3">Phospholipase B-like</fullName>
    </recommendedName>
</protein>
<keyword evidence="2" id="KW-1185">Reference proteome</keyword>
<dbReference type="Proteomes" id="UP001189429">
    <property type="component" value="Unassembled WGS sequence"/>
</dbReference>
<name>A0ABN9XRB1_9DINO</name>
<sequence>MVLVIQIEYTNTHDSSWLGLRITPFNNPPQPTYTYRVFTTAANTYRIDDEDFQ</sequence>